<dbReference type="AlphaFoldDB" id="A0AAV8CMY7"/>
<comment type="cofactor">
    <cofactor evidence="1">
        <name>Mg(2+)</name>
        <dbReference type="ChEBI" id="CHEBI:18420"/>
    </cofactor>
</comment>
<keyword evidence="5" id="KW-1185">Reference proteome</keyword>
<evidence type="ECO:0000256" key="2">
    <source>
        <dbReference type="ARBA" id="ARBA00022723"/>
    </source>
</evidence>
<dbReference type="InterPro" id="IPR008949">
    <property type="entry name" value="Isoprenoid_synthase_dom_sf"/>
</dbReference>
<dbReference type="Gene3D" id="1.10.600.10">
    <property type="entry name" value="Farnesyl Diphosphate Synthase"/>
    <property type="match status" value="1"/>
</dbReference>
<accession>A0AAV8CMY7</accession>
<evidence type="ECO:0000313" key="5">
    <source>
        <dbReference type="Proteomes" id="UP001140206"/>
    </source>
</evidence>
<dbReference type="EMBL" id="JAMFTS010000005">
    <property type="protein sequence ID" value="KAJ4755597.1"/>
    <property type="molecule type" value="Genomic_DNA"/>
</dbReference>
<dbReference type="GO" id="GO:0000287">
    <property type="term" value="F:magnesium ion binding"/>
    <property type="evidence" value="ECO:0007669"/>
    <property type="project" value="TreeGrafter"/>
</dbReference>
<evidence type="ECO:0000256" key="1">
    <source>
        <dbReference type="ARBA" id="ARBA00001946"/>
    </source>
</evidence>
<name>A0AAV8CMY7_9POAL</name>
<proteinExistence type="predicted"/>
<evidence type="ECO:0000313" key="4">
    <source>
        <dbReference type="EMBL" id="KAJ4755597.1"/>
    </source>
</evidence>
<dbReference type="PANTHER" id="PTHR31739:SF4">
    <property type="entry name" value="ENT-COPALYL DIPHOSPHATE SYNTHASE, CHLOROPLASTIC"/>
    <property type="match status" value="1"/>
</dbReference>
<evidence type="ECO:0000256" key="3">
    <source>
        <dbReference type="ARBA" id="ARBA00022842"/>
    </source>
</evidence>
<dbReference type="GO" id="GO:0010333">
    <property type="term" value="F:terpene synthase activity"/>
    <property type="evidence" value="ECO:0007669"/>
    <property type="project" value="InterPro"/>
</dbReference>
<reference evidence="4" key="1">
    <citation type="submission" date="2022-08" db="EMBL/GenBank/DDBJ databases">
        <authorList>
            <person name="Marques A."/>
        </authorList>
    </citation>
    <scope>NUCLEOTIDE SEQUENCE</scope>
    <source>
        <strain evidence="4">RhyPub2mFocal</strain>
        <tissue evidence="4">Leaves</tissue>
    </source>
</reference>
<protein>
    <submittedName>
        <fullName evidence="4">Copalyl diphosphate synthase</fullName>
    </submittedName>
</protein>
<dbReference type="PANTHER" id="PTHR31739">
    <property type="entry name" value="ENT-COPALYL DIPHOSPHATE SYNTHASE, CHLOROPLASTIC"/>
    <property type="match status" value="1"/>
</dbReference>
<sequence>MYIDQYGGSSDVWIGKTLYRMPLVSNDLFLLLAKEDFNRCQLIHQLELHNLQIWYKETELERFKVKRNDVQRAYFLAVSAIFEPERALERLVWAQTSILANAISSYFIDDCFLGKLHEEFTLYFLRKENPNISSQECFSRIGEQDKRKEGLVLAATLNQTLELMSSESASLSQNQGQQDYTYYHLRRAWKKWLLTWRVSRACYETDYSLSPMGQMGLLLVNSIEICAGRFGRDEVRLNCEKYRKILQLTSSICYRLHHMTLLCQDSPRQQGDKIKVDKEAERDMEKLTQMLVESPNFHKCNIKETILSVVKSFYYIAHCPPATVDKHISMVLFDKAI</sequence>
<dbReference type="InterPro" id="IPR050148">
    <property type="entry name" value="Terpene_synthase-like"/>
</dbReference>
<dbReference type="Gene3D" id="1.50.10.130">
    <property type="entry name" value="Terpene synthase, N-terminal domain"/>
    <property type="match status" value="1"/>
</dbReference>
<dbReference type="GO" id="GO:0009507">
    <property type="term" value="C:chloroplast"/>
    <property type="evidence" value="ECO:0007669"/>
    <property type="project" value="TreeGrafter"/>
</dbReference>
<keyword evidence="2" id="KW-0479">Metal-binding</keyword>
<dbReference type="InterPro" id="IPR036965">
    <property type="entry name" value="Terpene_synth_N_sf"/>
</dbReference>
<dbReference type="SUPFAM" id="SSF48576">
    <property type="entry name" value="Terpenoid synthases"/>
    <property type="match status" value="1"/>
</dbReference>
<organism evidence="4 5">
    <name type="scientific">Rhynchospora pubera</name>
    <dbReference type="NCBI Taxonomy" id="906938"/>
    <lineage>
        <taxon>Eukaryota</taxon>
        <taxon>Viridiplantae</taxon>
        <taxon>Streptophyta</taxon>
        <taxon>Embryophyta</taxon>
        <taxon>Tracheophyta</taxon>
        <taxon>Spermatophyta</taxon>
        <taxon>Magnoliopsida</taxon>
        <taxon>Liliopsida</taxon>
        <taxon>Poales</taxon>
        <taxon>Cyperaceae</taxon>
        <taxon>Cyperoideae</taxon>
        <taxon>Rhynchosporeae</taxon>
        <taxon>Rhynchospora</taxon>
    </lineage>
</organism>
<dbReference type="Proteomes" id="UP001140206">
    <property type="component" value="Chromosome 5"/>
</dbReference>
<keyword evidence="3" id="KW-0460">Magnesium</keyword>
<comment type="caution">
    <text evidence="4">The sequence shown here is derived from an EMBL/GenBank/DDBJ whole genome shotgun (WGS) entry which is preliminary data.</text>
</comment>
<dbReference type="GO" id="GO:0009686">
    <property type="term" value="P:gibberellin biosynthetic process"/>
    <property type="evidence" value="ECO:0007669"/>
    <property type="project" value="TreeGrafter"/>
</dbReference>
<gene>
    <name evidence="4" type="ORF">LUZ62_090002</name>
</gene>